<dbReference type="GO" id="GO:0044614">
    <property type="term" value="C:nuclear pore cytoplasmic filaments"/>
    <property type="evidence" value="ECO:0007669"/>
    <property type="project" value="TreeGrafter"/>
</dbReference>
<dbReference type="AlphaFoldDB" id="A0A420HRD2"/>
<evidence type="ECO:0000256" key="10">
    <source>
        <dbReference type="ARBA" id="ARBA00029983"/>
    </source>
</evidence>
<accession>A0A420HRD2</accession>
<dbReference type="GO" id="GO:0031369">
    <property type="term" value="F:translation initiation factor binding"/>
    <property type="evidence" value="ECO:0007669"/>
    <property type="project" value="TreeGrafter"/>
</dbReference>
<feature type="region of interest" description="Disordered" evidence="12">
    <location>
        <begin position="92"/>
        <end position="122"/>
    </location>
</feature>
<evidence type="ECO:0000256" key="9">
    <source>
        <dbReference type="ARBA" id="ARBA00026227"/>
    </source>
</evidence>
<evidence type="ECO:0000256" key="1">
    <source>
        <dbReference type="ARBA" id="ARBA00004567"/>
    </source>
</evidence>
<evidence type="ECO:0000256" key="8">
    <source>
        <dbReference type="ARBA" id="ARBA00023242"/>
    </source>
</evidence>
<evidence type="ECO:0000256" key="7">
    <source>
        <dbReference type="ARBA" id="ARBA00023132"/>
    </source>
</evidence>
<comment type="subcellular location">
    <subcellularLocation>
        <location evidence="1">Nucleus</location>
        <location evidence="1">Nuclear pore complex</location>
    </subcellularLocation>
</comment>
<keyword evidence="5" id="KW-0653">Protein transport</keyword>
<reference evidence="13 14" key="1">
    <citation type="journal article" date="2018" name="BMC Genomics">
        <title>Comparative genome analyses reveal sequence features reflecting distinct modes of host-adaptation between dicot and monocot powdery mildew.</title>
        <authorList>
            <person name="Wu Y."/>
            <person name="Ma X."/>
            <person name="Pan Z."/>
            <person name="Kale S.D."/>
            <person name="Song Y."/>
            <person name="King H."/>
            <person name="Zhang Q."/>
            <person name="Presley C."/>
            <person name="Deng X."/>
            <person name="Wei C.I."/>
            <person name="Xiao S."/>
        </authorList>
    </citation>
    <scope>NUCLEOTIDE SEQUENCE [LARGE SCALE GENOMIC DNA]</scope>
    <source>
        <strain evidence="13">UCSC1</strain>
    </source>
</reference>
<feature type="coiled-coil region" evidence="11">
    <location>
        <begin position="322"/>
        <end position="349"/>
    </location>
</feature>
<dbReference type="GO" id="GO:0005543">
    <property type="term" value="F:phospholipid binding"/>
    <property type="evidence" value="ECO:0007669"/>
    <property type="project" value="TreeGrafter"/>
</dbReference>
<evidence type="ECO:0000256" key="4">
    <source>
        <dbReference type="ARBA" id="ARBA00022816"/>
    </source>
</evidence>
<evidence type="ECO:0000256" key="3">
    <source>
        <dbReference type="ARBA" id="ARBA00022448"/>
    </source>
</evidence>
<organism evidence="13 14">
    <name type="scientific">Golovinomyces cichoracearum</name>
    <dbReference type="NCBI Taxonomy" id="62708"/>
    <lineage>
        <taxon>Eukaryota</taxon>
        <taxon>Fungi</taxon>
        <taxon>Dikarya</taxon>
        <taxon>Ascomycota</taxon>
        <taxon>Pezizomycotina</taxon>
        <taxon>Leotiomycetes</taxon>
        <taxon>Erysiphales</taxon>
        <taxon>Erysiphaceae</taxon>
        <taxon>Golovinomyces</taxon>
    </lineage>
</organism>
<dbReference type="InterPro" id="IPR012476">
    <property type="entry name" value="GLE1"/>
</dbReference>
<protein>
    <recommendedName>
        <fullName evidence="9">mRNA export factor GLE1</fullName>
    </recommendedName>
    <alternativeName>
        <fullName evidence="10">Nucleoporin GLE1</fullName>
    </alternativeName>
</protein>
<dbReference type="Gene3D" id="1.25.40.510">
    <property type="entry name" value="GLE1-like"/>
    <property type="match status" value="1"/>
</dbReference>
<evidence type="ECO:0000256" key="2">
    <source>
        <dbReference type="ARBA" id="ARBA00011056"/>
    </source>
</evidence>
<evidence type="ECO:0000256" key="12">
    <source>
        <dbReference type="SAM" id="MobiDB-lite"/>
    </source>
</evidence>
<dbReference type="EMBL" id="MCBR01017064">
    <property type="protein sequence ID" value="RKF59957.1"/>
    <property type="molecule type" value="Genomic_DNA"/>
</dbReference>
<comment type="caution">
    <text evidence="13">The sequence shown here is derived from an EMBL/GenBank/DDBJ whole genome shotgun (WGS) entry which is preliminary data.</text>
</comment>
<keyword evidence="6" id="KW-0811">Translocation</keyword>
<gene>
    <name evidence="13" type="ORF">GcC1_170006</name>
</gene>
<dbReference type="GO" id="GO:0015031">
    <property type="term" value="P:protein transport"/>
    <property type="evidence" value="ECO:0007669"/>
    <property type="project" value="UniProtKB-KW"/>
</dbReference>
<evidence type="ECO:0000313" key="14">
    <source>
        <dbReference type="Proteomes" id="UP000285405"/>
    </source>
</evidence>
<dbReference type="PANTHER" id="PTHR12960">
    <property type="entry name" value="GLE-1-RELATED"/>
    <property type="match status" value="1"/>
</dbReference>
<evidence type="ECO:0000256" key="6">
    <source>
        <dbReference type="ARBA" id="ARBA00023010"/>
    </source>
</evidence>
<keyword evidence="11" id="KW-0175">Coiled coil</keyword>
<comment type="similarity">
    <text evidence="2">Belongs to the GLE1 family.</text>
</comment>
<dbReference type="InterPro" id="IPR038506">
    <property type="entry name" value="GLE1-like_sf"/>
</dbReference>
<dbReference type="GO" id="GO:0000822">
    <property type="term" value="F:inositol hexakisphosphate binding"/>
    <property type="evidence" value="ECO:0007669"/>
    <property type="project" value="TreeGrafter"/>
</dbReference>
<proteinExistence type="inferred from homology"/>
<evidence type="ECO:0000256" key="11">
    <source>
        <dbReference type="SAM" id="Coils"/>
    </source>
</evidence>
<dbReference type="Proteomes" id="UP000285405">
    <property type="component" value="Unassembled WGS sequence"/>
</dbReference>
<dbReference type="Pfam" id="PF07817">
    <property type="entry name" value="GLE1"/>
    <property type="match status" value="1"/>
</dbReference>
<keyword evidence="3" id="KW-0813">Transport</keyword>
<dbReference type="PANTHER" id="PTHR12960:SF0">
    <property type="entry name" value="MRNA EXPORT FACTOR GLE1"/>
    <property type="match status" value="1"/>
</dbReference>
<keyword evidence="4" id="KW-0509">mRNA transport</keyword>
<sequence>MKASTDSDDQPKLQPVDSTDETSIIHEFSTKISFRDTEEFHTTLLSAAQLEHTRVRERALHLLELDRIKNEKENIRIKAAAAEACSRIERERASEKCKNRDGEKKVSQTSKPVSRASLVPPNTSLSPLAASLPVKNAQPVLFPNKPLSNSLNQLPVNSLHPDTGLKISEGSVPRFSGFKTRSPLSTVSKSAFSVQATTPTTSTNAQQASSLTKINTQSTKAITPTASTNIEPSSLPNKFGVQNRLSNLNQSVTPKNLVIDESVSNKESSTIKHNSQAVEIVPGRLISPQQYFYNQALLSVNEDRYRLIHSNMKRVRKQIEFQDNMNDMSKELRTNCNKARREITKALGQLVVGGKNAAVIEKVIRQLRDALKDQSELIDVSAFSVKNRKAALEDSLTDDGIDMNRDKLPIAFIYLLGAFCKAICAQLVSEAALKPQAASPIGILAARVFSDRRLHWRGESLIDMLIAKMYVVCPVLFGVRGDESTQEGRTRIGWRKIDGVFISEQAHFDRMSGIAAGYAAISLRDFSRTKWKNPYPATNYWSTLSIIVNTPREETFSTQFVVLKSLIEHSFSRFITFYGDMAIAALHSALVEFPRRGTEGSASVGSLKTLGATLQKDHGLILL</sequence>
<evidence type="ECO:0000313" key="13">
    <source>
        <dbReference type="EMBL" id="RKF59957.1"/>
    </source>
</evidence>
<dbReference type="GO" id="GO:0016973">
    <property type="term" value="P:poly(A)+ mRNA export from nucleus"/>
    <property type="evidence" value="ECO:0007669"/>
    <property type="project" value="InterPro"/>
</dbReference>
<name>A0A420HRD2_9PEZI</name>
<feature type="region of interest" description="Disordered" evidence="12">
    <location>
        <begin position="1"/>
        <end position="22"/>
    </location>
</feature>
<dbReference type="GO" id="GO:0005737">
    <property type="term" value="C:cytoplasm"/>
    <property type="evidence" value="ECO:0007669"/>
    <property type="project" value="TreeGrafter"/>
</dbReference>
<feature type="compositionally biased region" description="Basic and acidic residues" evidence="12">
    <location>
        <begin position="92"/>
        <end position="106"/>
    </location>
</feature>
<dbReference type="OrthoDB" id="420884at2759"/>
<keyword evidence="7" id="KW-0906">Nuclear pore complex</keyword>
<keyword evidence="8" id="KW-0539">Nucleus</keyword>
<evidence type="ECO:0000256" key="5">
    <source>
        <dbReference type="ARBA" id="ARBA00022927"/>
    </source>
</evidence>